<evidence type="ECO:0000313" key="2">
    <source>
        <dbReference type="Proteomes" id="UP000032247"/>
    </source>
</evidence>
<protein>
    <submittedName>
        <fullName evidence="1">Uncharacterized protein</fullName>
    </submittedName>
</protein>
<dbReference type="GeneID" id="39574370"/>
<proteinExistence type="predicted"/>
<dbReference type="RefSeq" id="WP_043859081.1">
    <property type="nucleotide sequence ID" value="NZ_CP089149.1"/>
</dbReference>
<evidence type="ECO:0000313" key="1">
    <source>
        <dbReference type="EMBL" id="KIU04487.1"/>
    </source>
</evidence>
<name>A0A0D1KE35_BACIU</name>
<dbReference type="AlphaFoldDB" id="A0A0D1KE35"/>
<organism evidence="1 2">
    <name type="scientific">Bacillus subtilis</name>
    <dbReference type="NCBI Taxonomy" id="1423"/>
    <lineage>
        <taxon>Bacteria</taxon>
        <taxon>Bacillati</taxon>
        <taxon>Bacillota</taxon>
        <taxon>Bacilli</taxon>
        <taxon>Bacillales</taxon>
        <taxon>Bacillaceae</taxon>
        <taxon>Bacillus</taxon>
    </lineage>
</organism>
<gene>
    <name evidence="1" type="ORF">SC09_contig8orf00142</name>
</gene>
<dbReference type="PATRIC" id="fig|1423.173.peg.4942"/>
<comment type="caution">
    <text evidence="1">The sequence shown here is derived from an EMBL/GenBank/DDBJ whole genome shotgun (WGS) entry which is preliminary data.</text>
</comment>
<reference evidence="1 2" key="1">
    <citation type="submission" date="2014-12" db="EMBL/GenBank/DDBJ databases">
        <title>Comparative genome analysis of Bacillus coagulans HM-08, Clostridium butyricum HM-68, Bacillus subtilis HM-66 and Bacillus licheniformis BL-09.</title>
        <authorList>
            <person name="Zhang H."/>
        </authorList>
    </citation>
    <scope>NUCLEOTIDE SEQUENCE [LARGE SCALE GENOMIC DNA]</scope>
    <source>
        <strain evidence="1 2">HM-66</strain>
    </source>
</reference>
<accession>A0A0D1KE35</accession>
<dbReference type="EMBL" id="JXBC01000014">
    <property type="protein sequence ID" value="KIU04487.1"/>
    <property type="molecule type" value="Genomic_DNA"/>
</dbReference>
<sequence length="86" mass="10188">MSIKLEVEFEDTFTYREEIGFELPEGMSKEEFEKHLDLAKREYPDYISKDLASLMERKHGVKPIWKGQNFPEQSESSECELLNVKE</sequence>
<dbReference type="Proteomes" id="UP000032247">
    <property type="component" value="Unassembled WGS sequence"/>
</dbReference>